<dbReference type="Pfam" id="PF00072">
    <property type="entry name" value="Response_reg"/>
    <property type="match status" value="1"/>
</dbReference>
<dbReference type="SUPFAM" id="SSF52172">
    <property type="entry name" value="CheY-like"/>
    <property type="match status" value="1"/>
</dbReference>
<dbReference type="AlphaFoldDB" id="A0A494X890"/>
<dbReference type="InterPro" id="IPR050595">
    <property type="entry name" value="Bact_response_regulator"/>
</dbReference>
<gene>
    <name evidence="5" type="ORF">D7S86_27835</name>
</gene>
<evidence type="ECO:0000256" key="1">
    <source>
        <dbReference type="ARBA" id="ARBA00022553"/>
    </source>
</evidence>
<dbReference type="PANTHER" id="PTHR44591">
    <property type="entry name" value="STRESS RESPONSE REGULATOR PROTEIN 1"/>
    <property type="match status" value="1"/>
</dbReference>
<dbReference type="OrthoDB" id="5421695at2"/>
<organism evidence="5 6">
    <name type="scientific">Pararobbsia silviterrae</name>
    <dbReference type="NCBI Taxonomy" id="1792498"/>
    <lineage>
        <taxon>Bacteria</taxon>
        <taxon>Pseudomonadati</taxon>
        <taxon>Pseudomonadota</taxon>
        <taxon>Betaproteobacteria</taxon>
        <taxon>Burkholderiales</taxon>
        <taxon>Burkholderiaceae</taxon>
        <taxon>Pararobbsia</taxon>
    </lineage>
</organism>
<reference evidence="5 6" key="1">
    <citation type="submission" date="2018-10" db="EMBL/GenBank/DDBJ databases">
        <title>Robbsia sp. DHC34, isolated from soil.</title>
        <authorList>
            <person name="Gao Z.-H."/>
            <person name="Qiu L.-H."/>
        </authorList>
    </citation>
    <scope>NUCLEOTIDE SEQUENCE [LARGE SCALE GENOMIC DNA]</scope>
    <source>
        <strain evidence="5 6">DHC34</strain>
    </source>
</reference>
<dbReference type="InterPro" id="IPR001789">
    <property type="entry name" value="Sig_transdc_resp-reg_receiver"/>
</dbReference>
<sequence length="174" mass="19143">MKAGNVSACAAYARETDCAGREPGARKDFEPRLPPDPGTSARSVDVRRDAYRVLVVDDNIDACEGTAMLIEFAGYAVEIAFDGPLAIEKALRFRPHVVLLDIAMPRMSGYEVARRLRDHALTRDAILIALTGLGAADDVARAWQAGFDDYRLKPVDIEELLDVLSAQLDRRSLR</sequence>
<comment type="caution">
    <text evidence="5">The sequence shown here is derived from an EMBL/GenBank/DDBJ whole genome shotgun (WGS) entry which is preliminary data.</text>
</comment>
<protein>
    <submittedName>
        <fullName evidence="5">Response regulator</fullName>
    </submittedName>
</protein>
<dbReference type="Gene3D" id="3.40.50.2300">
    <property type="match status" value="1"/>
</dbReference>
<evidence type="ECO:0000313" key="6">
    <source>
        <dbReference type="Proteomes" id="UP000270342"/>
    </source>
</evidence>
<dbReference type="GO" id="GO:0000160">
    <property type="term" value="P:phosphorelay signal transduction system"/>
    <property type="evidence" value="ECO:0007669"/>
    <property type="project" value="InterPro"/>
</dbReference>
<feature type="region of interest" description="Disordered" evidence="3">
    <location>
        <begin position="21"/>
        <end position="42"/>
    </location>
</feature>
<feature type="compositionally biased region" description="Basic and acidic residues" evidence="3">
    <location>
        <begin position="21"/>
        <end position="33"/>
    </location>
</feature>
<name>A0A494X890_9BURK</name>
<feature type="modified residue" description="4-aspartylphosphate" evidence="2">
    <location>
        <position position="101"/>
    </location>
</feature>
<evidence type="ECO:0000256" key="3">
    <source>
        <dbReference type="SAM" id="MobiDB-lite"/>
    </source>
</evidence>
<evidence type="ECO:0000313" key="5">
    <source>
        <dbReference type="EMBL" id="RKP44229.1"/>
    </source>
</evidence>
<dbReference type="PANTHER" id="PTHR44591:SF3">
    <property type="entry name" value="RESPONSE REGULATORY DOMAIN-CONTAINING PROTEIN"/>
    <property type="match status" value="1"/>
</dbReference>
<dbReference type="PROSITE" id="PS50110">
    <property type="entry name" value="RESPONSE_REGULATORY"/>
    <property type="match status" value="1"/>
</dbReference>
<dbReference type="RefSeq" id="WP_121091385.1">
    <property type="nucleotide sequence ID" value="NZ_RBZU01000021.1"/>
</dbReference>
<dbReference type="Proteomes" id="UP000270342">
    <property type="component" value="Unassembled WGS sequence"/>
</dbReference>
<dbReference type="SMART" id="SM00448">
    <property type="entry name" value="REC"/>
    <property type="match status" value="1"/>
</dbReference>
<accession>A0A494X890</accession>
<evidence type="ECO:0000256" key="2">
    <source>
        <dbReference type="PROSITE-ProRule" id="PRU00169"/>
    </source>
</evidence>
<feature type="domain" description="Response regulatory" evidence="4">
    <location>
        <begin position="52"/>
        <end position="168"/>
    </location>
</feature>
<keyword evidence="1 2" id="KW-0597">Phosphoprotein</keyword>
<proteinExistence type="predicted"/>
<dbReference type="EMBL" id="RBZU01000021">
    <property type="protein sequence ID" value="RKP44229.1"/>
    <property type="molecule type" value="Genomic_DNA"/>
</dbReference>
<evidence type="ECO:0000259" key="4">
    <source>
        <dbReference type="PROSITE" id="PS50110"/>
    </source>
</evidence>
<dbReference type="InterPro" id="IPR011006">
    <property type="entry name" value="CheY-like_superfamily"/>
</dbReference>
<keyword evidence="6" id="KW-1185">Reference proteome</keyword>